<proteinExistence type="predicted"/>
<name>A0A562DKY3_RHORH</name>
<dbReference type="AlphaFoldDB" id="A0A562DKY3"/>
<protein>
    <submittedName>
        <fullName evidence="2">Uncharacterized protein</fullName>
    </submittedName>
</protein>
<evidence type="ECO:0000313" key="2">
    <source>
        <dbReference type="EMBL" id="TWH10207.1"/>
    </source>
</evidence>
<evidence type="ECO:0000256" key="1">
    <source>
        <dbReference type="SAM" id="MobiDB-lite"/>
    </source>
</evidence>
<comment type="caution">
    <text evidence="2">The sequence shown here is derived from an EMBL/GenBank/DDBJ whole genome shotgun (WGS) entry which is preliminary data.</text>
</comment>
<gene>
    <name evidence="2" type="ORF">L618_004400000190</name>
</gene>
<dbReference type="Proteomes" id="UP000317573">
    <property type="component" value="Unassembled WGS sequence"/>
</dbReference>
<reference evidence="2 3" key="1">
    <citation type="submission" date="2019-07" db="EMBL/GenBank/DDBJ databases">
        <title>Genome sequencing of lignin-degrading bacterial isolates.</title>
        <authorList>
            <person name="Gladden J."/>
        </authorList>
    </citation>
    <scope>NUCLEOTIDE SEQUENCE [LARGE SCALE GENOMIC DNA]</scope>
    <source>
        <strain evidence="2 3">J45</strain>
    </source>
</reference>
<dbReference type="EMBL" id="VLJT01000044">
    <property type="protein sequence ID" value="TWH10207.1"/>
    <property type="molecule type" value="Genomic_DNA"/>
</dbReference>
<sequence length="94" mass="10067">MTLEAPVTASRAAGARWSSTARRHTVSDTVSAASTMREFFQGSRFAWCSMSSTTTSPGTALASRFSESVVLRVKTTTWSSAAPTKRDTEVRASS</sequence>
<feature type="region of interest" description="Disordered" evidence="1">
    <location>
        <begin position="1"/>
        <end position="28"/>
    </location>
</feature>
<organism evidence="2 3">
    <name type="scientific">Rhodococcus rhodochrous J45</name>
    <dbReference type="NCBI Taxonomy" id="935266"/>
    <lineage>
        <taxon>Bacteria</taxon>
        <taxon>Bacillati</taxon>
        <taxon>Actinomycetota</taxon>
        <taxon>Actinomycetes</taxon>
        <taxon>Mycobacteriales</taxon>
        <taxon>Nocardiaceae</taxon>
        <taxon>Rhodococcus</taxon>
    </lineage>
</organism>
<evidence type="ECO:0000313" key="3">
    <source>
        <dbReference type="Proteomes" id="UP000317573"/>
    </source>
</evidence>
<accession>A0A562DKY3</accession>